<dbReference type="OrthoDB" id="5867267at2759"/>
<feature type="coiled-coil region" evidence="1">
    <location>
        <begin position="122"/>
        <end position="163"/>
    </location>
</feature>
<dbReference type="Proteomes" id="UP000054047">
    <property type="component" value="Unassembled WGS sequence"/>
</dbReference>
<feature type="compositionally biased region" description="Acidic residues" evidence="2">
    <location>
        <begin position="1"/>
        <end position="10"/>
    </location>
</feature>
<organism evidence="3 4">
    <name type="scientific">Ancylostoma duodenale</name>
    <dbReference type="NCBI Taxonomy" id="51022"/>
    <lineage>
        <taxon>Eukaryota</taxon>
        <taxon>Metazoa</taxon>
        <taxon>Ecdysozoa</taxon>
        <taxon>Nematoda</taxon>
        <taxon>Chromadorea</taxon>
        <taxon>Rhabditida</taxon>
        <taxon>Rhabditina</taxon>
        <taxon>Rhabditomorpha</taxon>
        <taxon>Strongyloidea</taxon>
        <taxon>Ancylostomatidae</taxon>
        <taxon>Ancylostomatinae</taxon>
        <taxon>Ancylostoma</taxon>
    </lineage>
</organism>
<keyword evidence="4" id="KW-1185">Reference proteome</keyword>
<protein>
    <submittedName>
        <fullName evidence="3">Uncharacterized protein</fullName>
    </submittedName>
</protein>
<accession>A0A0C2G7B0</accession>
<name>A0A0C2G7B0_9BILA</name>
<proteinExistence type="predicted"/>
<evidence type="ECO:0000313" key="3">
    <source>
        <dbReference type="EMBL" id="KIH52916.1"/>
    </source>
</evidence>
<sequence length="192" mass="21792">MSGEVEVDADVENHHAHNSDRKRPLKNGELNGAVKVRRISVNSTAGASEPKRGGKSALFASLNIGLGGRGNNNDRGNSVKSYIKEGRKRYQTMVEERRRLRGIQEMRNQQSTIGWMLLWCPLRDVLEKIQILEKKREKFVEESEHLQKRIQETSAKKDELIVEASSVRQKINEEGDVLQTLKGKMRSGESKI</sequence>
<dbReference type="EMBL" id="KN742484">
    <property type="protein sequence ID" value="KIH52916.1"/>
    <property type="molecule type" value="Genomic_DNA"/>
</dbReference>
<dbReference type="AlphaFoldDB" id="A0A0C2G7B0"/>
<evidence type="ECO:0000313" key="4">
    <source>
        <dbReference type="Proteomes" id="UP000054047"/>
    </source>
</evidence>
<evidence type="ECO:0000256" key="1">
    <source>
        <dbReference type="SAM" id="Coils"/>
    </source>
</evidence>
<feature type="non-terminal residue" evidence="3">
    <location>
        <position position="192"/>
    </location>
</feature>
<gene>
    <name evidence="3" type="ORF">ANCDUO_16973</name>
</gene>
<keyword evidence="1" id="KW-0175">Coiled coil</keyword>
<feature type="region of interest" description="Disordered" evidence="2">
    <location>
        <begin position="1"/>
        <end position="31"/>
    </location>
</feature>
<reference evidence="3 4" key="1">
    <citation type="submission" date="2013-12" db="EMBL/GenBank/DDBJ databases">
        <title>Draft genome of the parsitic nematode Ancylostoma duodenale.</title>
        <authorList>
            <person name="Mitreva M."/>
        </authorList>
    </citation>
    <scope>NUCLEOTIDE SEQUENCE [LARGE SCALE GENOMIC DNA]</scope>
    <source>
        <strain evidence="3 4">Zhejiang</strain>
    </source>
</reference>
<evidence type="ECO:0000256" key="2">
    <source>
        <dbReference type="SAM" id="MobiDB-lite"/>
    </source>
</evidence>
<feature type="compositionally biased region" description="Basic and acidic residues" evidence="2">
    <location>
        <begin position="11"/>
        <end position="22"/>
    </location>
</feature>